<dbReference type="PANTHER" id="PTHR19443:SF16">
    <property type="entry name" value="HEXOKINASE TYPE 1-RELATED"/>
    <property type="match status" value="1"/>
</dbReference>
<name>A0A016WE00_9BILA</name>
<evidence type="ECO:0000256" key="1">
    <source>
        <dbReference type="ARBA" id="ARBA00004888"/>
    </source>
</evidence>
<dbReference type="PRINTS" id="PR00475">
    <property type="entry name" value="HEXOKINASE"/>
</dbReference>
<evidence type="ECO:0000256" key="7">
    <source>
        <dbReference type="ARBA" id="ARBA00022840"/>
    </source>
</evidence>
<feature type="region of interest" description="Disordered" evidence="13">
    <location>
        <begin position="19"/>
        <end position="41"/>
    </location>
</feature>
<dbReference type="PROSITE" id="PS51748">
    <property type="entry name" value="HEXOKINASE_2"/>
    <property type="match status" value="1"/>
</dbReference>
<keyword evidence="7 12" id="KW-0067">ATP-binding</keyword>
<dbReference type="Pfam" id="PF00349">
    <property type="entry name" value="Hexokinase_1"/>
    <property type="match status" value="1"/>
</dbReference>
<evidence type="ECO:0000256" key="11">
    <source>
        <dbReference type="ARBA" id="ARBA00048160"/>
    </source>
</evidence>
<dbReference type="STRING" id="53326.A0A016WE00"/>
<reference evidence="18" key="1">
    <citation type="journal article" date="2015" name="Nat. Genet.">
        <title>The genome and transcriptome of the zoonotic hookworm Ancylostoma ceylanicum identify infection-specific gene families.</title>
        <authorList>
            <person name="Schwarz E.M."/>
            <person name="Hu Y."/>
            <person name="Antoshechkin I."/>
            <person name="Miller M.M."/>
            <person name="Sternberg P.W."/>
            <person name="Aroian R.V."/>
        </authorList>
    </citation>
    <scope>NUCLEOTIDE SEQUENCE</scope>
    <source>
        <strain evidence="18">HY135</strain>
    </source>
</reference>
<dbReference type="PANTHER" id="PTHR19443">
    <property type="entry name" value="HEXOKINASE"/>
    <property type="match status" value="1"/>
</dbReference>
<sequence>MVWMFHFITSLFTPSGVLRMSKKQKQKPQANQDPTSPASSLGSVGIFTDVLSSINSFFTSDNPAQASNRKRIERVCRCFTITNDRLEQVMAALEKAMDEGLSKEHGDKANLKMLPSYVRAVPNGEEGGDFLALDLGGTHFRILLIKLSGREAEMTGKIYHVPENIMRGSGENLFAHIADCIAKFASEQGVPSGKKLPLGFTFSFPCRQQGLTSGRLISWTKGFSVSGCEGQDVCAMLKEACNRRNDLDIDFVALLNDTVGTLMACAFKENTCQIGVIIGNGTNACYMEQLDRAPKLQAELADDGLPDEIIINTEWGAFGDDGSLRFIYTKFDRQLDQGSISPGKQMSIHL</sequence>
<feature type="signal peptide" evidence="14">
    <location>
        <begin position="1"/>
        <end position="19"/>
    </location>
</feature>
<dbReference type="FunFam" id="3.30.420.40:FF:000095">
    <property type="entry name" value="Phosphotransferase"/>
    <property type="match status" value="1"/>
</dbReference>
<dbReference type="GO" id="GO:0006006">
    <property type="term" value="P:glucose metabolic process"/>
    <property type="evidence" value="ECO:0007669"/>
    <property type="project" value="TreeGrafter"/>
</dbReference>
<evidence type="ECO:0000313" key="17">
    <source>
        <dbReference type="EMBL" id="EYC37233.1"/>
    </source>
</evidence>
<keyword evidence="4 12" id="KW-0808">Transferase</keyword>
<comment type="catalytic activity">
    <reaction evidence="10">
        <text>D-fructose + ATP = D-fructose 6-phosphate + ADP + H(+)</text>
        <dbReference type="Rhea" id="RHEA:16125"/>
        <dbReference type="ChEBI" id="CHEBI:15378"/>
        <dbReference type="ChEBI" id="CHEBI:30616"/>
        <dbReference type="ChEBI" id="CHEBI:37721"/>
        <dbReference type="ChEBI" id="CHEBI:61527"/>
        <dbReference type="ChEBI" id="CHEBI:456216"/>
        <dbReference type="EC" id="2.7.1.1"/>
    </reaction>
    <physiologicalReaction direction="left-to-right" evidence="10">
        <dbReference type="Rhea" id="RHEA:16126"/>
    </physiologicalReaction>
</comment>
<dbReference type="SUPFAM" id="SSF53067">
    <property type="entry name" value="Actin-like ATPase domain"/>
    <property type="match status" value="2"/>
</dbReference>
<dbReference type="EMBL" id="JARK01000413">
    <property type="protein sequence ID" value="EYC37233.1"/>
    <property type="molecule type" value="Genomic_DNA"/>
</dbReference>
<keyword evidence="6 12" id="KW-0418">Kinase</keyword>
<evidence type="ECO:0000256" key="6">
    <source>
        <dbReference type="ARBA" id="ARBA00022777"/>
    </source>
</evidence>
<proteinExistence type="inferred from homology"/>
<organism evidence="17 18">
    <name type="scientific">Ancylostoma ceylanicum</name>
    <dbReference type="NCBI Taxonomy" id="53326"/>
    <lineage>
        <taxon>Eukaryota</taxon>
        <taxon>Metazoa</taxon>
        <taxon>Ecdysozoa</taxon>
        <taxon>Nematoda</taxon>
        <taxon>Chromadorea</taxon>
        <taxon>Rhabditida</taxon>
        <taxon>Rhabditina</taxon>
        <taxon>Rhabditomorpha</taxon>
        <taxon>Strongyloidea</taxon>
        <taxon>Ancylostomatidae</taxon>
        <taxon>Ancylostomatinae</taxon>
        <taxon>Ancylostoma</taxon>
    </lineage>
</organism>
<dbReference type="InterPro" id="IPR019807">
    <property type="entry name" value="Hexokinase_BS"/>
</dbReference>
<evidence type="ECO:0000256" key="3">
    <source>
        <dbReference type="ARBA" id="ARBA00009225"/>
    </source>
</evidence>
<dbReference type="PROSITE" id="PS00378">
    <property type="entry name" value="HEXOKINASE_1"/>
    <property type="match status" value="1"/>
</dbReference>
<dbReference type="InterPro" id="IPR022672">
    <property type="entry name" value="Hexokinase_N"/>
</dbReference>
<dbReference type="GO" id="GO:0004340">
    <property type="term" value="F:glucokinase activity"/>
    <property type="evidence" value="ECO:0007669"/>
    <property type="project" value="TreeGrafter"/>
</dbReference>
<dbReference type="GO" id="GO:0005524">
    <property type="term" value="F:ATP binding"/>
    <property type="evidence" value="ECO:0007669"/>
    <property type="project" value="UniProtKB-UniRule"/>
</dbReference>
<dbReference type="Gene3D" id="3.30.420.40">
    <property type="match status" value="1"/>
</dbReference>
<keyword evidence="18" id="KW-1185">Reference proteome</keyword>
<dbReference type="Gene3D" id="3.40.367.20">
    <property type="match status" value="1"/>
</dbReference>
<evidence type="ECO:0000256" key="9">
    <source>
        <dbReference type="ARBA" id="ARBA00044613"/>
    </source>
</evidence>
<comment type="catalytic activity">
    <reaction evidence="9">
        <text>a D-hexose + ATP = a D-hexose 6-phosphate + ADP + H(+)</text>
        <dbReference type="Rhea" id="RHEA:22740"/>
        <dbReference type="ChEBI" id="CHEBI:4194"/>
        <dbReference type="ChEBI" id="CHEBI:15378"/>
        <dbReference type="ChEBI" id="CHEBI:30616"/>
        <dbReference type="ChEBI" id="CHEBI:229467"/>
        <dbReference type="ChEBI" id="CHEBI:456216"/>
        <dbReference type="EC" id="2.7.1.1"/>
    </reaction>
    <physiologicalReaction direction="left-to-right" evidence="9">
        <dbReference type="Rhea" id="RHEA:22741"/>
    </physiologicalReaction>
</comment>
<feature type="domain" description="Hexokinase C-terminal" evidence="16">
    <location>
        <begin position="273"/>
        <end position="346"/>
    </location>
</feature>
<protein>
    <recommendedName>
        <fullName evidence="12">Phosphotransferase</fullName>
        <ecNumber evidence="12">2.7.1.-</ecNumber>
    </recommendedName>
</protein>
<dbReference type="EC" id="2.7.1.-" evidence="12"/>
<dbReference type="GO" id="GO:0005536">
    <property type="term" value="F:D-glucose binding"/>
    <property type="evidence" value="ECO:0007669"/>
    <property type="project" value="InterPro"/>
</dbReference>
<evidence type="ECO:0000256" key="5">
    <source>
        <dbReference type="ARBA" id="ARBA00022741"/>
    </source>
</evidence>
<dbReference type="UniPathway" id="UPA00242"/>
<evidence type="ECO:0000256" key="14">
    <source>
        <dbReference type="SAM" id="SignalP"/>
    </source>
</evidence>
<dbReference type="InterPro" id="IPR043129">
    <property type="entry name" value="ATPase_NBD"/>
</dbReference>
<keyword evidence="14" id="KW-0732">Signal</keyword>
<dbReference type="InterPro" id="IPR022673">
    <property type="entry name" value="Hexokinase_C"/>
</dbReference>
<evidence type="ECO:0000256" key="12">
    <source>
        <dbReference type="RuleBase" id="RU362007"/>
    </source>
</evidence>
<evidence type="ECO:0000256" key="8">
    <source>
        <dbReference type="ARBA" id="ARBA00023152"/>
    </source>
</evidence>
<dbReference type="Proteomes" id="UP000024635">
    <property type="component" value="Unassembled WGS sequence"/>
</dbReference>
<dbReference type="GO" id="GO:0006096">
    <property type="term" value="P:glycolytic process"/>
    <property type="evidence" value="ECO:0007669"/>
    <property type="project" value="UniProtKB-UniPathway"/>
</dbReference>
<evidence type="ECO:0000256" key="10">
    <source>
        <dbReference type="ARBA" id="ARBA00047905"/>
    </source>
</evidence>
<evidence type="ECO:0000259" key="15">
    <source>
        <dbReference type="Pfam" id="PF00349"/>
    </source>
</evidence>
<keyword evidence="5 12" id="KW-0547">Nucleotide-binding</keyword>
<accession>A0A016WE00</accession>
<feature type="chain" id="PRO_5001491750" description="Phosphotransferase" evidence="14">
    <location>
        <begin position="20"/>
        <end position="350"/>
    </location>
</feature>
<evidence type="ECO:0000256" key="13">
    <source>
        <dbReference type="SAM" id="MobiDB-lite"/>
    </source>
</evidence>
<dbReference type="Pfam" id="PF03727">
    <property type="entry name" value="Hexokinase_2"/>
    <property type="match status" value="1"/>
</dbReference>
<comment type="pathway">
    <text evidence="2">Carbohydrate metabolism; hexose metabolism.</text>
</comment>
<gene>
    <name evidence="17" type="primary">Acey_s0813.g2481</name>
    <name evidence="17" type="ORF">Y032_0813g2481</name>
</gene>
<dbReference type="UniPathway" id="UPA00109">
    <property type="reaction ID" value="UER00180"/>
</dbReference>
<feature type="domain" description="Hexokinase N-terminal" evidence="15">
    <location>
        <begin position="72"/>
        <end position="267"/>
    </location>
</feature>
<dbReference type="GO" id="GO:0005829">
    <property type="term" value="C:cytosol"/>
    <property type="evidence" value="ECO:0007669"/>
    <property type="project" value="TreeGrafter"/>
</dbReference>
<evidence type="ECO:0000259" key="16">
    <source>
        <dbReference type="Pfam" id="PF03727"/>
    </source>
</evidence>
<evidence type="ECO:0000256" key="4">
    <source>
        <dbReference type="ARBA" id="ARBA00022679"/>
    </source>
</evidence>
<dbReference type="InterPro" id="IPR001312">
    <property type="entry name" value="Hexokinase"/>
</dbReference>
<evidence type="ECO:0000256" key="2">
    <source>
        <dbReference type="ARBA" id="ARBA00005028"/>
    </source>
</evidence>
<dbReference type="GO" id="GO:0005739">
    <property type="term" value="C:mitochondrion"/>
    <property type="evidence" value="ECO:0007669"/>
    <property type="project" value="TreeGrafter"/>
</dbReference>
<comment type="catalytic activity">
    <reaction evidence="11">
        <text>D-glucose + ATP = D-glucose 6-phosphate + ADP + H(+)</text>
        <dbReference type="Rhea" id="RHEA:17825"/>
        <dbReference type="ChEBI" id="CHEBI:4167"/>
        <dbReference type="ChEBI" id="CHEBI:15378"/>
        <dbReference type="ChEBI" id="CHEBI:30616"/>
        <dbReference type="ChEBI" id="CHEBI:61548"/>
        <dbReference type="ChEBI" id="CHEBI:456216"/>
        <dbReference type="EC" id="2.7.1.1"/>
    </reaction>
    <physiologicalReaction direction="left-to-right" evidence="11">
        <dbReference type="Rhea" id="RHEA:17826"/>
    </physiologicalReaction>
</comment>
<feature type="compositionally biased region" description="Polar residues" evidence="13">
    <location>
        <begin position="27"/>
        <end position="41"/>
    </location>
</feature>
<dbReference type="GO" id="GO:0008865">
    <property type="term" value="F:fructokinase activity"/>
    <property type="evidence" value="ECO:0007669"/>
    <property type="project" value="TreeGrafter"/>
</dbReference>
<comment type="similarity">
    <text evidence="3 12">Belongs to the hexokinase family.</text>
</comment>
<dbReference type="Gene3D" id="1.10.287.1250">
    <property type="match status" value="1"/>
</dbReference>
<dbReference type="AlphaFoldDB" id="A0A016WE00"/>
<comment type="caution">
    <text evidence="17">The sequence shown here is derived from an EMBL/GenBank/DDBJ whole genome shotgun (WGS) entry which is preliminary data.</text>
</comment>
<comment type="pathway">
    <text evidence="1">Carbohydrate degradation; glycolysis; D-glyceraldehyde 3-phosphate and glycerone phosphate from D-glucose: step 1/4.</text>
</comment>
<dbReference type="OrthoDB" id="419537at2759"/>
<keyword evidence="8 12" id="KW-0324">Glycolysis</keyword>
<evidence type="ECO:0000313" key="18">
    <source>
        <dbReference type="Proteomes" id="UP000024635"/>
    </source>
</evidence>
<dbReference type="GO" id="GO:0001678">
    <property type="term" value="P:intracellular glucose homeostasis"/>
    <property type="evidence" value="ECO:0007669"/>
    <property type="project" value="InterPro"/>
</dbReference>